<keyword evidence="5" id="KW-0029">Amino-acid transport</keyword>
<accession>A0A942UB81</accession>
<dbReference type="InterPro" id="IPR052157">
    <property type="entry name" value="BCAA_transport_permease"/>
</dbReference>
<evidence type="ECO:0000313" key="10">
    <source>
        <dbReference type="EMBL" id="MBS4214969.1"/>
    </source>
</evidence>
<feature type="transmembrane region" description="Helical" evidence="9">
    <location>
        <begin position="12"/>
        <end position="32"/>
    </location>
</feature>
<name>A0A942UB81_9BACI</name>
<evidence type="ECO:0000256" key="9">
    <source>
        <dbReference type="SAM" id="Phobius"/>
    </source>
</evidence>
<comment type="caution">
    <text evidence="10">The sequence shown here is derived from an EMBL/GenBank/DDBJ whole genome shotgun (WGS) entry which is preliminary data.</text>
</comment>
<evidence type="ECO:0000313" key="11">
    <source>
        <dbReference type="Proteomes" id="UP000679749"/>
    </source>
</evidence>
<evidence type="ECO:0000256" key="1">
    <source>
        <dbReference type="ARBA" id="ARBA00004651"/>
    </source>
</evidence>
<dbReference type="GO" id="GO:0005886">
    <property type="term" value="C:plasma membrane"/>
    <property type="evidence" value="ECO:0007669"/>
    <property type="project" value="UniProtKB-SubCell"/>
</dbReference>
<keyword evidence="2" id="KW-0813">Transport</keyword>
<keyword evidence="11" id="KW-1185">Reference proteome</keyword>
<comment type="similarity">
    <text evidence="8">Belongs to the binding-protein-dependent transport system permease family. LivHM subfamily.</text>
</comment>
<comment type="subcellular location">
    <subcellularLocation>
        <location evidence="1">Cell membrane</location>
        <topology evidence="1">Multi-pass membrane protein</topology>
    </subcellularLocation>
</comment>
<feature type="transmembrane region" description="Helical" evidence="9">
    <location>
        <begin position="258"/>
        <end position="280"/>
    </location>
</feature>
<keyword evidence="4 9" id="KW-0812">Transmembrane</keyword>
<gene>
    <name evidence="10" type="ORF">KHA99_21210</name>
</gene>
<evidence type="ECO:0000256" key="4">
    <source>
        <dbReference type="ARBA" id="ARBA00022692"/>
    </source>
</evidence>
<evidence type="ECO:0000256" key="7">
    <source>
        <dbReference type="ARBA" id="ARBA00023136"/>
    </source>
</evidence>
<feature type="transmembrane region" description="Helical" evidence="9">
    <location>
        <begin position="37"/>
        <end position="55"/>
    </location>
</feature>
<dbReference type="InterPro" id="IPR001851">
    <property type="entry name" value="ABC_transp_permease"/>
</dbReference>
<dbReference type="RefSeq" id="WP_213119468.1">
    <property type="nucleotide sequence ID" value="NZ_JAGYPF010000004.1"/>
</dbReference>
<dbReference type="PANTHER" id="PTHR11795:SF442">
    <property type="entry name" value="ABC TRANSPORTER ATP-BINDING PROTEIN"/>
    <property type="match status" value="1"/>
</dbReference>
<protein>
    <submittedName>
        <fullName evidence="10">Branched-chain amino acid ABC transporter permease</fullName>
    </submittedName>
</protein>
<evidence type="ECO:0000256" key="8">
    <source>
        <dbReference type="ARBA" id="ARBA00037998"/>
    </source>
</evidence>
<dbReference type="GO" id="GO:0006865">
    <property type="term" value="P:amino acid transport"/>
    <property type="evidence" value="ECO:0007669"/>
    <property type="project" value="UniProtKB-KW"/>
</dbReference>
<feature type="transmembrane region" description="Helical" evidence="9">
    <location>
        <begin position="61"/>
        <end position="85"/>
    </location>
</feature>
<keyword evidence="6 9" id="KW-1133">Transmembrane helix</keyword>
<feature type="transmembrane region" description="Helical" evidence="9">
    <location>
        <begin position="97"/>
        <end position="117"/>
    </location>
</feature>
<feature type="transmembrane region" description="Helical" evidence="9">
    <location>
        <begin position="189"/>
        <end position="213"/>
    </location>
</feature>
<dbReference type="EMBL" id="JAGYPF010000004">
    <property type="protein sequence ID" value="MBS4214969.1"/>
    <property type="molecule type" value="Genomic_DNA"/>
</dbReference>
<feature type="transmembrane region" description="Helical" evidence="9">
    <location>
        <begin position="225"/>
        <end position="251"/>
    </location>
</feature>
<keyword evidence="7 9" id="KW-0472">Membrane</keyword>
<feature type="transmembrane region" description="Helical" evidence="9">
    <location>
        <begin position="137"/>
        <end position="163"/>
    </location>
</feature>
<keyword evidence="3" id="KW-1003">Cell membrane</keyword>
<dbReference type="CDD" id="cd06582">
    <property type="entry name" value="TM_PBP1_LivH_like"/>
    <property type="match status" value="1"/>
</dbReference>
<proteinExistence type="inferred from homology"/>
<evidence type="ECO:0000256" key="3">
    <source>
        <dbReference type="ARBA" id="ARBA00022475"/>
    </source>
</evidence>
<organism evidence="10 11">
    <name type="scientific">Neobacillus rhizophilus</name>
    <dbReference type="NCBI Taxonomy" id="2833579"/>
    <lineage>
        <taxon>Bacteria</taxon>
        <taxon>Bacillati</taxon>
        <taxon>Bacillota</taxon>
        <taxon>Bacilli</taxon>
        <taxon>Bacillales</taxon>
        <taxon>Bacillaceae</taxon>
        <taxon>Neobacillus</taxon>
    </lineage>
</organism>
<dbReference type="GO" id="GO:0022857">
    <property type="term" value="F:transmembrane transporter activity"/>
    <property type="evidence" value="ECO:0007669"/>
    <property type="project" value="InterPro"/>
</dbReference>
<dbReference type="PANTHER" id="PTHR11795">
    <property type="entry name" value="BRANCHED-CHAIN AMINO ACID TRANSPORT SYSTEM PERMEASE PROTEIN LIVH"/>
    <property type="match status" value="1"/>
</dbReference>
<evidence type="ECO:0000256" key="2">
    <source>
        <dbReference type="ARBA" id="ARBA00022448"/>
    </source>
</evidence>
<dbReference type="Pfam" id="PF02653">
    <property type="entry name" value="BPD_transp_2"/>
    <property type="match status" value="1"/>
</dbReference>
<sequence length="290" mass="30897">MDVLLLPLVNGLTQAAVLFMIAAGLTLIYGVLGVINFAHGSFVMLGSYLTMFFFVGKFDTVLGLFSFIFISSVVITLLGWAVEVLVMRRMYKANEFYMVLATYAILLIIEGCVEKYWGASPLSLPLPDSLNTTISIFGISVPFYSILICIIGIAVMGILWFLMNHTNLGRIIRAAAADKTMTNSLGVNVPALFTVVFVIGIFLAAFAGGLLAPTVALLPNMGVNLVIQAFVVVVVGGLGNIKGALLSAVLVGVLDSFLGFYIPVLTGITSYIVMAVILTIRPQGLLGKVG</sequence>
<evidence type="ECO:0000256" key="6">
    <source>
        <dbReference type="ARBA" id="ARBA00022989"/>
    </source>
</evidence>
<dbReference type="Proteomes" id="UP000679749">
    <property type="component" value="Unassembled WGS sequence"/>
</dbReference>
<dbReference type="AlphaFoldDB" id="A0A942UB81"/>
<evidence type="ECO:0000256" key="5">
    <source>
        <dbReference type="ARBA" id="ARBA00022970"/>
    </source>
</evidence>
<reference evidence="10" key="1">
    <citation type="submission" date="2021-05" db="EMBL/GenBank/DDBJ databases">
        <title>Novel Bacillus species.</title>
        <authorList>
            <person name="Liu G."/>
        </authorList>
    </citation>
    <scope>NUCLEOTIDE SEQUENCE</scope>
    <source>
        <strain evidence="10">FJAT-49825</strain>
    </source>
</reference>